<dbReference type="EnsemblMetazoa" id="XM_021058373.2">
    <property type="protein sequence ID" value="XP_020914032.1"/>
    <property type="gene ID" value="LOC110251645"/>
</dbReference>
<dbReference type="KEGG" id="epa:110251645"/>
<dbReference type="RefSeq" id="XP_020914032.1">
    <property type="nucleotide sequence ID" value="XM_021058373.2"/>
</dbReference>
<evidence type="ECO:0000256" key="1">
    <source>
        <dbReference type="SAM" id="MobiDB-lite"/>
    </source>
</evidence>
<sequence>MVQLGGIKLQAPIDLPINMPFDTSKIPDLDQIKETLKDPKKLFVKNLVKLGWTKTQCLRLRQSYVCSRSCLQCVRICLSRIPIISLAATLFLIIGYTGFSVGLYEAVFHLNKWLKMDVITNTRKYIMYLGIFLGSLSGLALLHGFAATGRTRYTFYSGWKSKCCGRCCILSLFFGHSLIWLIWTIIGPVLLFPLIFMGIGFAVCQVKLVKQLGKTCIEFEEYGVADLVNVDKVCGYELAEFCSGISPATPYFAVTFVGAIFIIIGVFIMLVALIVNLLQVHKHQKENLPSEWSTCKACCRVEDPEKYDDCWPEPPVEEVQVSMREKLRLNQKTQEEDEPNPHGQQEWSYIYDFEKETAYVGKKY</sequence>
<dbReference type="EnsemblMetazoa" id="XM_021049614.2">
    <property type="protein sequence ID" value="XP_020905273.1"/>
    <property type="gene ID" value="LOC110243497"/>
</dbReference>
<dbReference type="PANTHER" id="PTHR11683">
    <property type="entry name" value="MYELIN PROTEOLIPID"/>
    <property type="match status" value="1"/>
</dbReference>
<dbReference type="GeneID" id="110251645"/>
<reference evidence="3" key="1">
    <citation type="submission" date="2022-11" db="UniProtKB">
        <authorList>
            <consortium name="EnsemblMetazoa"/>
        </authorList>
    </citation>
    <scope>IDENTIFICATION</scope>
</reference>
<dbReference type="GO" id="GO:0005886">
    <property type="term" value="C:plasma membrane"/>
    <property type="evidence" value="ECO:0007669"/>
    <property type="project" value="TreeGrafter"/>
</dbReference>
<feature type="transmembrane region" description="Helical" evidence="2">
    <location>
        <begin position="180"/>
        <end position="204"/>
    </location>
</feature>
<evidence type="ECO:0000256" key="2">
    <source>
        <dbReference type="SAM" id="Phobius"/>
    </source>
</evidence>
<dbReference type="GeneID" id="110243497"/>
<evidence type="ECO:0000313" key="3">
    <source>
        <dbReference type="EnsemblMetazoa" id="XP_020914032.1"/>
    </source>
</evidence>
<dbReference type="InterPro" id="IPR001614">
    <property type="entry name" value="Myelin_PLP"/>
</dbReference>
<dbReference type="Proteomes" id="UP000887567">
    <property type="component" value="Unplaced"/>
</dbReference>
<accession>A0A913Y2D6</accession>
<evidence type="ECO:0000313" key="4">
    <source>
        <dbReference type="Proteomes" id="UP000887567"/>
    </source>
</evidence>
<name>A0A913Y2D6_EXADI</name>
<dbReference type="PANTHER" id="PTHR11683:SF12">
    <property type="entry name" value="M6, ISOFORM F"/>
    <property type="match status" value="1"/>
</dbReference>
<keyword evidence="2" id="KW-0812">Transmembrane</keyword>
<dbReference type="OrthoDB" id="9993736at2759"/>
<evidence type="ECO:0008006" key="5">
    <source>
        <dbReference type="Google" id="ProtNLM"/>
    </source>
</evidence>
<feature type="region of interest" description="Disordered" evidence="1">
    <location>
        <begin position="327"/>
        <end position="347"/>
    </location>
</feature>
<dbReference type="AlphaFoldDB" id="A0A913Y2D6"/>
<keyword evidence="4" id="KW-1185">Reference proteome</keyword>
<dbReference type="OMA" id="CTGSDKF"/>
<dbReference type="KEGG" id="epa:110243497"/>
<feature type="transmembrane region" description="Helical" evidence="2">
    <location>
        <begin position="251"/>
        <end position="278"/>
    </location>
</feature>
<protein>
    <recommendedName>
        <fullName evidence="5">Neuronal membrane glycoprotein M6-b</fullName>
    </recommendedName>
</protein>
<dbReference type="Pfam" id="PF01275">
    <property type="entry name" value="Myelin_PLP"/>
    <property type="match status" value="1"/>
</dbReference>
<organism evidence="3 4">
    <name type="scientific">Exaiptasia diaphana</name>
    <name type="common">Tropical sea anemone</name>
    <name type="synonym">Aiptasia pulchella</name>
    <dbReference type="NCBI Taxonomy" id="2652724"/>
    <lineage>
        <taxon>Eukaryota</taxon>
        <taxon>Metazoa</taxon>
        <taxon>Cnidaria</taxon>
        <taxon>Anthozoa</taxon>
        <taxon>Hexacorallia</taxon>
        <taxon>Actiniaria</taxon>
        <taxon>Aiptasiidae</taxon>
        <taxon>Exaiptasia</taxon>
    </lineage>
</organism>
<keyword evidence="2" id="KW-0472">Membrane</keyword>
<feature type="transmembrane region" description="Helical" evidence="2">
    <location>
        <begin position="125"/>
        <end position="146"/>
    </location>
</feature>
<dbReference type="GO" id="GO:0031175">
    <property type="term" value="P:neuron projection development"/>
    <property type="evidence" value="ECO:0007669"/>
    <property type="project" value="TreeGrafter"/>
</dbReference>
<dbReference type="RefSeq" id="XP_020905273.1">
    <property type="nucleotide sequence ID" value="XM_021049614.2"/>
</dbReference>
<proteinExistence type="predicted"/>
<feature type="transmembrane region" description="Helical" evidence="2">
    <location>
        <begin position="83"/>
        <end position="104"/>
    </location>
</feature>
<keyword evidence="2" id="KW-1133">Transmembrane helix</keyword>